<dbReference type="GO" id="GO:0035194">
    <property type="term" value="P:regulatory ncRNA-mediated post-transcriptional gene silencing"/>
    <property type="evidence" value="ECO:0007669"/>
    <property type="project" value="TreeGrafter"/>
</dbReference>
<keyword evidence="2" id="KW-0067">ATP-binding</keyword>
<keyword evidence="2" id="KW-0378">Hydrolase</keyword>
<dbReference type="AlphaFoldDB" id="E1F7Y1"/>
<dbReference type="Gene3D" id="3.40.50.300">
    <property type="entry name" value="P-loop containing nucleotide triphosphate hydrolases"/>
    <property type="match status" value="1"/>
</dbReference>
<dbReference type="OrthoDB" id="6513042at2759"/>
<reference evidence="2 3" key="1">
    <citation type="journal article" date="2010" name="BMC Genomics">
        <title>Genome analysis and comparative genomics of a Giardia intestinalis assemblage E isolate.</title>
        <authorList>
            <person name="Jerlstrom-Hultqvist J."/>
            <person name="Franzen O."/>
            <person name="Ankarklev J."/>
            <person name="Xu F."/>
            <person name="Nohynkova E."/>
            <person name="Andersson J.O."/>
            <person name="Svard S.G."/>
            <person name="Andersson B."/>
        </authorList>
    </citation>
    <scope>NUCLEOTIDE SEQUENCE [LARGE SCALE GENOMIC DNA]</scope>
    <source>
        <strain evidence="2 3">P15</strain>
    </source>
</reference>
<keyword evidence="2" id="KW-0347">Helicase</keyword>
<dbReference type="EMBL" id="ACVC01000228">
    <property type="protein sequence ID" value="EFO61420.1"/>
    <property type="molecule type" value="Genomic_DNA"/>
</dbReference>
<accession>E1F7Y1</accession>
<dbReference type="Pfam" id="PF13087">
    <property type="entry name" value="AAA_12"/>
    <property type="match status" value="1"/>
</dbReference>
<dbReference type="CDD" id="cd18808">
    <property type="entry name" value="SF1_C_Upf1"/>
    <property type="match status" value="1"/>
</dbReference>
<dbReference type="Proteomes" id="UP000008974">
    <property type="component" value="Unassembled WGS sequence"/>
</dbReference>
<gene>
    <name evidence="2" type="ORF">GLP15_1609</name>
</gene>
<dbReference type="PANTHER" id="PTHR10887:SF322">
    <property type="entry name" value="HELICASE MOV-10"/>
    <property type="match status" value="1"/>
</dbReference>
<proteinExistence type="predicted"/>
<keyword evidence="2" id="KW-0547">Nucleotide-binding</keyword>
<protein>
    <submittedName>
        <fullName evidence="2">DNA helicase</fullName>
    </submittedName>
</protein>
<organism evidence="2 3">
    <name type="scientific">Giardia intestinalis (strain P15)</name>
    <name type="common">Giardia lamblia</name>
    <dbReference type="NCBI Taxonomy" id="658858"/>
    <lineage>
        <taxon>Eukaryota</taxon>
        <taxon>Metamonada</taxon>
        <taxon>Diplomonadida</taxon>
        <taxon>Hexamitidae</taxon>
        <taxon>Giardiinae</taxon>
        <taxon>Giardia</taxon>
    </lineage>
</organism>
<dbReference type="InterPro" id="IPR045055">
    <property type="entry name" value="DNA2/NAM7-like"/>
</dbReference>
<dbReference type="InterPro" id="IPR047187">
    <property type="entry name" value="SF1_C_Upf1"/>
</dbReference>
<evidence type="ECO:0000313" key="3">
    <source>
        <dbReference type="Proteomes" id="UP000008974"/>
    </source>
</evidence>
<name>E1F7Y1_GIAIA</name>
<dbReference type="InterPro" id="IPR027417">
    <property type="entry name" value="P-loop_NTPase"/>
</dbReference>
<dbReference type="VEuPathDB" id="GiardiaDB:GLP15_1609"/>
<dbReference type="GO" id="GO:0043186">
    <property type="term" value="C:P granule"/>
    <property type="evidence" value="ECO:0007669"/>
    <property type="project" value="TreeGrafter"/>
</dbReference>
<dbReference type="PANTHER" id="PTHR10887">
    <property type="entry name" value="DNA2/NAM7 HELICASE FAMILY"/>
    <property type="match status" value="1"/>
</dbReference>
<comment type="caution">
    <text evidence="2">The sequence shown here is derived from an EMBL/GenBank/DDBJ whole genome shotgun (WGS) entry which is preliminary data.</text>
</comment>
<evidence type="ECO:0000313" key="2">
    <source>
        <dbReference type="EMBL" id="EFO61420.1"/>
    </source>
</evidence>
<sequence length="405" mass="43895">MQLPPVAATATLGASTFERLIGLTEDRHAPRLCPATTLWAQYRCCRPVADLAGALFYGRRVCTVGTEHPPVVKGLPLLSSVHLGSSFDRMVRGSRENSTEAKAIVRLVTALVVDHKVPPSEIGIISPFRAQSSYIEGLLRRALSISKIALGEKSLLDADGTEPSELVEIGRTSEEAQRQGTPADNTIFRSCRTGAVAPQVTPKLSAVSAATVDSFQGSEKLVIIMSLVQATDGHFIRELERSEHLNFPNRINVAITRAISHLIVFQSYQFSGDNLASYMKKLTLKDPSLNNVSPWTKLLAYTADIGQCFIGVDSLLKQLGIQEIEQGLPLFSELTSSQKEEPPTINEPLRKTAAAASSIKFVSSLSDHLLVDTIIECAGSKFVEGKCVLSQAKSTELLQILGGEW</sequence>
<evidence type="ECO:0000259" key="1">
    <source>
        <dbReference type="Pfam" id="PF13087"/>
    </source>
</evidence>
<dbReference type="InterPro" id="IPR041679">
    <property type="entry name" value="DNA2/NAM7-like_C"/>
</dbReference>
<dbReference type="STRING" id="658858.E1F7Y1"/>
<dbReference type="GO" id="GO:0004386">
    <property type="term" value="F:helicase activity"/>
    <property type="evidence" value="ECO:0007669"/>
    <property type="project" value="UniProtKB-KW"/>
</dbReference>
<feature type="domain" description="DNA2/NAM7 helicase-like C-terminal" evidence="1">
    <location>
        <begin position="14"/>
        <end position="265"/>
    </location>
</feature>
<dbReference type="GO" id="GO:0005829">
    <property type="term" value="C:cytosol"/>
    <property type="evidence" value="ECO:0007669"/>
    <property type="project" value="TreeGrafter"/>
</dbReference>
<dbReference type="SUPFAM" id="SSF52540">
    <property type="entry name" value="P-loop containing nucleoside triphosphate hydrolases"/>
    <property type="match status" value="1"/>
</dbReference>